<organism evidence="2 3">
    <name type="scientific">Plectus sambesii</name>
    <dbReference type="NCBI Taxonomy" id="2011161"/>
    <lineage>
        <taxon>Eukaryota</taxon>
        <taxon>Metazoa</taxon>
        <taxon>Ecdysozoa</taxon>
        <taxon>Nematoda</taxon>
        <taxon>Chromadorea</taxon>
        <taxon>Plectida</taxon>
        <taxon>Plectina</taxon>
        <taxon>Plectoidea</taxon>
        <taxon>Plectidae</taxon>
        <taxon>Plectus</taxon>
    </lineage>
</organism>
<name>A0A914X7I2_9BILA</name>
<dbReference type="AlphaFoldDB" id="A0A914X7I2"/>
<protein>
    <submittedName>
        <fullName evidence="3">Uncharacterized protein</fullName>
    </submittedName>
</protein>
<reference evidence="3" key="1">
    <citation type="submission" date="2022-11" db="UniProtKB">
        <authorList>
            <consortium name="WormBaseParasite"/>
        </authorList>
    </citation>
    <scope>IDENTIFICATION</scope>
</reference>
<keyword evidence="2" id="KW-1185">Reference proteome</keyword>
<feature type="compositionally biased region" description="Basic residues" evidence="1">
    <location>
        <begin position="22"/>
        <end position="34"/>
    </location>
</feature>
<feature type="region of interest" description="Disordered" evidence="1">
    <location>
        <begin position="12"/>
        <end position="44"/>
    </location>
</feature>
<dbReference type="WBParaSite" id="PSAMB.scaffold6749size8857.g29027.t1">
    <property type="protein sequence ID" value="PSAMB.scaffold6749size8857.g29027.t1"/>
    <property type="gene ID" value="PSAMB.scaffold6749size8857.g29027"/>
</dbReference>
<sequence>MDVCAICVKGQSRDEGAGSPSSRRRKVAIQKAHGRHPEGAWSPSRRRMVAIQKAPGHLLEEGARSSAEALTMRLHCEFTSSLRPRSKIVEQLHRE</sequence>
<evidence type="ECO:0000256" key="1">
    <source>
        <dbReference type="SAM" id="MobiDB-lite"/>
    </source>
</evidence>
<evidence type="ECO:0000313" key="2">
    <source>
        <dbReference type="Proteomes" id="UP000887566"/>
    </source>
</evidence>
<proteinExistence type="predicted"/>
<dbReference type="Proteomes" id="UP000887566">
    <property type="component" value="Unplaced"/>
</dbReference>
<accession>A0A914X7I2</accession>
<evidence type="ECO:0000313" key="3">
    <source>
        <dbReference type="WBParaSite" id="PSAMB.scaffold6749size8857.g29027.t1"/>
    </source>
</evidence>